<keyword evidence="8" id="KW-0472">Membrane</keyword>
<dbReference type="InterPro" id="IPR036465">
    <property type="entry name" value="vWFA_dom_sf"/>
</dbReference>
<dbReference type="FunFam" id="2.60.40.150:FF:000186">
    <property type="entry name" value="Protein BONZAI 3"/>
    <property type="match status" value="1"/>
</dbReference>
<dbReference type="InParanoid" id="F6HTZ1"/>
<proteinExistence type="inferred from homology"/>
<keyword evidence="5" id="KW-0677">Repeat</keyword>
<dbReference type="PANTHER" id="PTHR10857:SF120">
    <property type="entry name" value="PROTEIN BONZAI 3"/>
    <property type="match status" value="1"/>
</dbReference>
<evidence type="ECO:0000256" key="6">
    <source>
        <dbReference type="ARBA" id="ARBA00022821"/>
    </source>
</evidence>
<dbReference type="CDD" id="cd04048">
    <property type="entry name" value="C2A_Copine"/>
    <property type="match status" value="1"/>
</dbReference>
<evidence type="ECO:0000256" key="1">
    <source>
        <dbReference type="ARBA" id="ARBA00004193"/>
    </source>
</evidence>
<evidence type="ECO:0000256" key="2">
    <source>
        <dbReference type="ARBA" id="ARBA00009048"/>
    </source>
</evidence>
<dbReference type="Gene3D" id="2.60.40.150">
    <property type="entry name" value="C2 domain"/>
    <property type="match status" value="2"/>
</dbReference>
<keyword evidence="6" id="KW-0611">Plant defense</keyword>
<dbReference type="SMART" id="SM00239">
    <property type="entry name" value="C2"/>
    <property type="match status" value="2"/>
</dbReference>
<dbReference type="PROSITE" id="PS50004">
    <property type="entry name" value="C2"/>
    <property type="match status" value="2"/>
</dbReference>
<dbReference type="CDD" id="cd04047">
    <property type="entry name" value="C2B_Copine"/>
    <property type="match status" value="1"/>
</dbReference>
<dbReference type="GO" id="GO:0071277">
    <property type="term" value="P:cellular response to calcium ion"/>
    <property type="evidence" value="ECO:0000318"/>
    <property type="project" value="GO_Central"/>
</dbReference>
<evidence type="ECO:0000313" key="12">
    <source>
        <dbReference type="EMBL" id="CCB58152.1"/>
    </source>
</evidence>
<evidence type="ECO:0000256" key="8">
    <source>
        <dbReference type="ARBA" id="ARBA00023136"/>
    </source>
</evidence>
<dbReference type="PaxDb" id="29760-VIT_14s0030g00570.t01"/>
<dbReference type="Pfam" id="PF07002">
    <property type="entry name" value="Copine"/>
    <property type="match status" value="1"/>
</dbReference>
<dbReference type="EMBL" id="FN596249">
    <property type="protein sequence ID" value="CCB58152.1"/>
    <property type="molecule type" value="Genomic_DNA"/>
</dbReference>
<dbReference type="HOGENOM" id="CLU_020452_3_1_1"/>
<dbReference type="InterPro" id="IPR010734">
    <property type="entry name" value="Copine_C"/>
</dbReference>
<dbReference type="FunCoup" id="F6HTZ1">
    <property type="interactions" value="52"/>
</dbReference>
<evidence type="ECO:0000256" key="4">
    <source>
        <dbReference type="ARBA" id="ARBA00022723"/>
    </source>
</evidence>
<dbReference type="PROSITE" id="PS50234">
    <property type="entry name" value="VWFA"/>
    <property type="match status" value="1"/>
</dbReference>
<dbReference type="ExpressionAtlas" id="F6HTZ1">
    <property type="expression patterns" value="baseline and differential"/>
</dbReference>
<name>F6HTZ1_VITVI</name>
<dbReference type="GO" id="GO:0006952">
    <property type="term" value="P:defense response"/>
    <property type="evidence" value="ECO:0007669"/>
    <property type="project" value="UniProtKB-KW"/>
</dbReference>
<keyword evidence="9" id="KW-0449">Lipoprotein</keyword>
<dbReference type="PANTHER" id="PTHR10857">
    <property type="entry name" value="COPINE"/>
    <property type="match status" value="1"/>
</dbReference>
<keyword evidence="4" id="KW-0479">Metal-binding</keyword>
<evidence type="ECO:0000259" key="11">
    <source>
        <dbReference type="PROSITE" id="PS50234"/>
    </source>
</evidence>
<dbReference type="InterPro" id="IPR002035">
    <property type="entry name" value="VWF_A"/>
</dbReference>
<dbReference type="InterPro" id="IPR037768">
    <property type="entry name" value="C2B_Copine"/>
</dbReference>
<dbReference type="GO" id="GO:0005886">
    <property type="term" value="C:plasma membrane"/>
    <property type="evidence" value="ECO:0000318"/>
    <property type="project" value="GO_Central"/>
</dbReference>
<evidence type="ECO:0000256" key="3">
    <source>
        <dbReference type="ARBA" id="ARBA00022475"/>
    </source>
</evidence>
<dbReference type="FunFam" id="2.60.40.150:FF:000168">
    <property type="entry name" value="Protein BONZAI 1"/>
    <property type="match status" value="1"/>
</dbReference>
<evidence type="ECO:0000259" key="10">
    <source>
        <dbReference type="PROSITE" id="PS50004"/>
    </source>
</evidence>
<keyword evidence="7" id="KW-0106">Calcium</keyword>
<organism evidence="12 13">
    <name type="scientific">Vitis vinifera</name>
    <name type="common">Grape</name>
    <dbReference type="NCBI Taxonomy" id="29760"/>
    <lineage>
        <taxon>Eukaryota</taxon>
        <taxon>Viridiplantae</taxon>
        <taxon>Streptophyta</taxon>
        <taxon>Embryophyta</taxon>
        <taxon>Tracheophyta</taxon>
        <taxon>Spermatophyta</taxon>
        <taxon>Magnoliopsida</taxon>
        <taxon>eudicotyledons</taxon>
        <taxon>Gunneridae</taxon>
        <taxon>Pentapetalae</taxon>
        <taxon>rosids</taxon>
        <taxon>Vitales</taxon>
        <taxon>Vitaceae</taxon>
        <taxon>Viteae</taxon>
        <taxon>Vitis</taxon>
    </lineage>
</organism>
<dbReference type="SUPFAM" id="SSF49562">
    <property type="entry name" value="C2 domain (Calcium/lipid-binding domain, CaLB)"/>
    <property type="match status" value="2"/>
</dbReference>
<evidence type="ECO:0000256" key="9">
    <source>
        <dbReference type="ARBA" id="ARBA00023288"/>
    </source>
</evidence>
<evidence type="ECO:0000256" key="5">
    <source>
        <dbReference type="ARBA" id="ARBA00022737"/>
    </source>
</evidence>
<evidence type="ECO:0000313" key="13">
    <source>
        <dbReference type="Proteomes" id="UP000009183"/>
    </source>
</evidence>
<keyword evidence="3" id="KW-1003">Cell membrane</keyword>
<gene>
    <name evidence="12" type="ordered locus">VIT_14s0030g00570</name>
</gene>
<feature type="domain" description="C2" evidence="10">
    <location>
        <begin position="252"/>
        <end position="377"/>
    </location>
</feature>
<dbReference type="eggNOG" id="KOG1327">
    <property type="taxonomic scope" value="Eukaryota"/>
</dbReference>
<dbReference type="Proteomes" id="UP000009183">
    <property type="component" value="Chromosome 14"/>
</dbReference>
<comment type="similarity">
    <text evidence="2">Belongs to the copine family.</text>
</comment>
<reference evidence="13" key="1">
    <citation type="journal article" date="2007" name="Nature">
        <title>The grapevine genome sequence suggests ancestral hexaploidization in major angiosperm phyla.</title>
        <authorList>
            <consortium name="The French-Italian Public Consortium for Grapevine Genome Characterization."/>
            <person name="Jaillon O."/>
            <person name="Aury J.-M."/>
            <person name="Noel B."/>
            <person name="Policriti A."/>
            <person name="Clepet C."/>
            <person name="Casagrande A."/>
            <person name="Choisne N."/>
            <person name="Aubourg S."/>
            <person name="Vitulo N."/>
            <person name="Jubin C."/>
            <person name="Vezzi A."/>
            <person name="Legeai F."/>
            <person name="Hugueney P."/>
            <person name="Dasilva C."/>
            <person name="Horner D."/>
            <person name="Mica E."/>
            <person name="Jublot D."/>
            <person name="Poulain J."/>
            <person name="Bruyere C."/>
            <person name="Billault A."/>
            <person name="Segurens B."/>
            <person name="Gouyvenoux M."/>
            <person name="Ugarte E."/>
            <person name="Cattonaro F."/>
            <person name="Anthouard V."/>
            <person name="Vico V."/>
            <person name="Del Fabbro C."/>
            <person name="Alaux M."/>
            <person name="Di Gaspero G."/>
            <person name="Dumas V."/>
            <person name="Felice N."/>
            <person name="Paillard S."/>
            <person name="Juman I."/>
            <person name="Moroldo M."/>
            <person name="Scalabrin S."/>
            <person name="Canaguier A."/>
            <person name="Le Clainche I."/>
            <person name="Malacrida G."/>
            <person name="Durand E."/>
            <person name="Pesole G."/>
            <person name="Laucou V."/>
            <person name="Chatelet P."/>
            <person name="Merdinoglu D."/>
            <person name="Delledonne M."/>
            <person name="Pezzotti M."/>
            <person name="Lecharny A."/>
            <person name="Scarpelli C."/>
            <person name="Artiguenave F."/>
            <person name="Pe M.E."/>
            <person name="Valle G."/>
            <person name="Morgante M."/>
            <person name="Caboche M."/>
            <person name="Adam-Blondon A.-F."/>
            <person name="Weissenbach J."/>
            <person name="Quetier F."/>
            <person name="Wincker P."/>
        </authorList>
    </citation>
    <scope>NUCLEOTIDE SEQUENCE [LARGE SCALE GENOMIC DNA]</scope>
    <source>
        <strain evidence="13">cv. Pinot noir / PN40024</strain>
    </source>
</reference>
<dbReference type="Pfam" id="PF00168">
    <property type="entry name" value="C2"/>
    <property type="match status" value="2"/>
</dbReference>
<comment type="subcellular location">
    <subcellularLocation>
        <location evidence="1">Cell membrane</location>
        <topology evidence="1">Lipid-anchor</topology>
    </subcellularLocation>
</comment>
<dbReference type="SUPFAM" id="SSF53300">
    <property type="entry name" value="vWA-like"/>
    <property type="match status" value="1"/>
</dbReference>
<feature type="domain" description="VWFA" evidence="11">
    <location>
        <begin position="417"/>
        <end position="637"/>
    </location>
</feature>
<sequence>MGGCFSDVRGGKQAVGVGLTGPSLPPMPTSDVAHNDAVDHFFRARGIQPLFTQLELSLSGSNLRDRDIISKACIFTCYILHEEEIYRKRSGLYKNFLSKKNKIPINKKHYFKKQAFWLKIHSENLLVMLWFKLKKFLFPLVLQSDPMVVAYTKKRDGTLEELGRTEVIMNSLDPAWIEKITVAYHFEIVQPLIFHVYDVDTKYYNLPVKTLKLNDQEFLGEGSCVLSEIVTKQGQSLTLDLHNRNGNRGLKNLGKLTVHAEETVASRNAIEVIFHCSHLDNKDLFSKSDPFLRISRIVENGGSVPICKTEVVDNNLNPIWRPLCLTMQQFVSKDNPLVIECFDFNTSGNHVLIGKLQKSVADLEKLHKQKTGASFILPASAQHGHEKVLKGQLFVDQFCEKQLYSFIDYVSSGFEFNFMVAVDFTASNGNPRTPDSLHYIDPSGRFNAYQQAIMEVGEVIQFYDSDRRFPAWGFGGRTIDGTVSHCFNLNGSARGVEVEGVQGIMAAYASALNHVALAGPTLFGQVINNAAEIASQSLSYNSRKYFVLLIITDGVLTDLQETKDALVRASDLPLSILIVGVGGADFKQMEILDADNGCRLESSTGRVATRDIVQFVPMREVRAGGQTSVVQALLEELPGQFLTYMRSRDIKPGAVNIAQTSTSHATI</sequence>
<dbReference type="GO" id="GO:0005544">
    <property type="term" value="F:calcium-dependent phospholipid binding"/>
    <property type="evidence" value="ECO:0000318"/>
    <property type="project" value="GO_Central"/>
</dbReference>
<dbReference type="GO" id="GO:0046872">
    <property type="term" value="F:metal ion binding"/>
    <property type="evidence" value="ECO:0007669"/>
    <property type="project" value="UniProtKB-KW"/>
</dbReference>
<dbReference type="CDD" id="cd01459">
    <property type="entry name" value="vWA_copine_like"/>
    <property type="match status" value="1"/>
</dbReference>
<evidence type="ECO:0008006" key="14">
    <source>
        <dbReference type="Google" id="ProtNLM"/>
    </source>
</evidence>
<dbReference type="AlphaFoldDB" id="F6HTZ1"/>
<dbReference type="InterPro" id="IPR035892">
    <property type="entry name" value="C2_domain_sf"/>
</dbReference>
<dbReference type="SMART" id="SM00327">
    <property type="entry name" value="VWA"/>
    <property type="match status" value="1"/>
</dbReference>
<keyword evidence="13" id="KW-1185">Reference proteome</keyword>
<evidence type="ECO:0000256" key="7">
    <source>
        <dbReference type="ARBA" id="ARBA00022837"/>
    </source>
</evidence>
<protein>
    <recommendedName>
        <fullName evidence="14">Protein BONZAI 3</fullName>
    </recommendedName>
</protein>
<dbReference type="InterPro" id="IPR000008">
    <property type="entry name" value="C2_dom"/>
</dbReference>
<dbReference type="InterPro" id="IPR045052">
    <property type="entry name" value="Copine"/>
</dbReference>
<feature type="domain" description="C2" evidence="10">
    <location>
        <begin position="99"/>
        <end position="239"/>
    </location>
</feature>
<accession>F6HTZ1</accession>